<dbReference type="InterPro" id="IPR036291">
    <property type="entry name" value="NAD(P)-bd_dom_sf"/>
</dbReference>
<accession>A0A177Y7U7</accession>
<dbReference type="Pfam" id="PF13561">
    <property type="entry name" value="adh_short_C2"/>
    <property type="match status" value="1"/>
</dbReference>
<comment type="caution">
    <text evidence="3">The sequence shown here is derived from an EMBL/GenBank/DDBJ whole genome shotgun (WGS) entry which is preliminary data.</text>
</comment>
<dbReference type="AlphaFoldDB" id="A0A177Y7U7"/>
<evidence type="ECO:0000256" key="2">
    <source>
        <dbReference type="ARBA" id="ARBA00023002"/>
    </source>
</evidence>
<dbReference type="InterPro" id="IPR002347">
    <property type="entry name" value="SDR_fam"/>
</dbReference>
<dbReference type="GO" id="GO:0016616">
    <property type="term" value="F:oxidoreductase activity, acting on the CH-OH group of donors, NAD or NADP as acceptor"/>
    <property type="evidence" value="ECO:0007669"/>
    <property type="project" value="TreeGrafter"/>
</dbReference>
<dbReference type="PRINTS" id="PR00081">
    <property type="entry name" value="GDHRDH"/>
</dbReference>
<dbReference type="PANTHER" id="PTHR42760:SF133">
    <property type="entry name" value="3-OXOACYL-[ACYL-CARRIER-PROTEIN] REDUCTASE"/>
    <property type="match status" value="1"/>
</dbReference>
<sequence length="253" mass="26227">MTILDKFRLDGRVAIVADAETATGVTFAAALAQAGADVVVAGRNAGNLDNAAHAVRSADRKAVTIEFDITDPKACTALVNSTIDEFGRVDILANNAEVGSTSAAIGENVAQFKAVLDTNLNGAYWLARACGRVMQPGSSIVNVSSVLAITTTGLPHAAFSASKSALIGLTRDLAQQWGTRKGIRVNAIAPGFFSRAIGSGYTDSYFEKNSHRLVLGRTGHLDELASTLIWLASDAGGYLTGQTLAVDGGVSIT</sequence>
<organism evidence="3 4">
    <name type="scientific">Rhodococcoides kyotonense</name>
    <dbReference type="NCBI Taxonomy" id="398843"/>
    <lineage>
        <taxon>Bacteria</taxon>
        <taxon>Bacillati</taxon>
        <taxon>Actinomycetota</taxon>
        <taxon>Actinomycetes</taxon>
        <taxon>Mycobacteriales</taxon>
        <taxon>Nocardiaceae</taxon>
        <taxon>Rhodococcoides</taxon>
    </lineage>
</organism>
<dbReference type="GO" id="GO:0048038">
    <property type="term" value="F:quinone binding"/>
    <property type="evidence" value="ECO:0007669"/>
    <property type="project" value="TreeGrafter"/>
</dbReference>
<keyword evidence="4" id="KW-1185">Reference proteome</keyword>
<dbReference type="GO" id="GO:0006633">
    <property type="term" value="P:fatty acid biosynthetic process"/>
    <property type="evidence" value="ECO:0007669"/>
    <property type="project" value="TreeGrafter"/>
</dbReference>
<evidence type="ECO:0000313" key="4">
    <source>
        <dbReference type="Proteomes" id="UP000077519"/>
    </source>
</evidence>
<name>A0A177Y7U7_9NOCA</name>
<dbReference type="RefSeq" id="WP_068431852.1">
    <property type="nucleotide sequence ID" value="NZ_LVHI01000040.1"/>
</dbReference>
<evidence type="ECO:0000313" key="3">
    <source>
        <dbReference type="EMBL" id="OAK51218.1"/>
    </source>
</evidence>
<dbReference type="EMBL" id="LVHI01000040">
    <property type="protein sequence ID" value="OAK51218.1"/>
    <property type="molecule type" value="Genomic_DNA"/>
</dbReference>
<keyword evidence="2" id="KW-0560">Oxidoreductase</keyword>
<dbReference type="Gene3D" id="3.40.50.720">
    <property type="entry name" value="NAD(P)-binding Rossmann-like Domain"/>
    <property type="match status" value="1"/>
</dbReference>
<dbReference type="FunFam" id="3.40.50.720:FF:000084">
    <property type="entry name" value="Short-chain dehydrogenase reductase"/>
    <property type="match status" value="1"/>
</dbReference>
<dbReference type="Proteomes" id="UP000077519">
    <property type="component" value="Unassembled WGS sequence"/>
</dbReference>
<evidence type="ECO:0000256" key="1">
    <source>
        <dbReference type="ARBA" id="ARBA00006484"/>
    </source>
</evidence>
<dbReference type="SUPFAM" id="SSF51735">
    <property type="entry name" value="NAD(P)-binding Rossmann-fold domains"/>
    <property type="match status" value="1"/>
</dbReference>
<gene>
    <name evidence="3" type="ORF">A3K89_13465</name>
</gene>
<dbReference type="PRINTS" id="PR00080">
    <property type="entry name" value="SDRFAMILY"/>
</dbReference>
<proteinExistence type="inferred from homology"/>
<reference evidence="3 4" key="1">
    <citation type="submission" date="2016-03" db="EMBL/GenBank/DDBJ databases">
        <title>Genome sequence of Rhodococcus kyotonensis KB10.</title>
        <authorList>
            <person name="Jeong H."/>
            <person name="Hong C.E."/>
            <person name="Jo S.H."/>
            <person name="Park J.M."/>
        </authorList>
    </citation>
    <scope>NUCLEOTIDE SEQUENCE [LARGE SCALE GENOMIC DNA]</scope>
    <source>
        <strain evidence="3 4">KB10</strain>
    </source>
</reference>
<protein>
    <submittedName>
        <fullName evidence="3">Short-chain dehydrogenase</fullName>
    </submittedName>
</protein>
<dbReference type="PANTHER" id="PTHR42760">
    <property type="entry name" value="SHORT-CHAIN DEHYDROGENASES/REDUCTASES FAMILY MEMBER"/>
    <property type="match status" value="1"/>
</dbReference>
<comment type="similarity">
    <text evidence="1">Belongs to the short-chain dehydrogenases/reductases (SDR) family.</text>
</comment>